<dbReference type="OrthoDB" id="26242at2759"/>
<accession>A0A183EQ89</accession>
<dbReference type="EMBL" id="UYRT01096903">
    <property type="protein sequence ID" value="VDN41030.1"/>
    <property type="molecule type" value="Genomic_DNA"/>
</dbReference>
<reference evidence="6 7" key="2">
    <citation type="submission" date="2018-11" db="EMBL/GenBank/DDBJ databases">
        <authorList>
            <consortium name="Pathogen Informatics"/>
        </authorList>
    </citation>
    <scope>NUCLEOTIDE SEQUENCE [LARGE SCALE GENOMIC DNA]</scope>
</reference>
<organism evidence="8">
    <name type="scientific">Gongylonema pulchrum</name>
    <dbReference type="NCBI Taxonomy" id="637853"/>
    <lineage>
        <taxon>Eukaryota</taxon>
        <taxon>Metazoa</taxon>
        <taxon>Ecdysozoa</taxon>
        <taxon>Nematoda</taxon>
        <taxon>Chromadorea</taxon>
        <taxon>Rhabditida</taxon>
        <taxon>Spirurina</taxon>
        <taxon>Spiruromorpha</taxon>
        <taxon>Spiruroidea</taxon>
        <taxon>Gongylonematidae</taxon>
        <taxon>Gongylonema</taxon>
    </lineage>
</organism>
<keyword evidence="4" id="KW-0653">Protein transport</keyword>
<name>A0A183EQ89_9BILA</name>
<dbReference type="WBParaSite" id="GPUH_0002315901-mRNA-1">
    <property type="protein sequence ID" value="GPUH_0002315901-mRNA-1"/>
    <property type="gene ID" value="GPUH_0002315901"/>
</dbReference>
<keyword evidence="7" id="KW-1185">Reference proteome</keyword>
<dbReference type="GO" id="GO:0000145">
    <property type="term" value="C:exocyst"/>
    <property type="evidence" value="ECO:0007669"/>
    <property type="project" value="UniProtKB-UniRule"/>
</dbReference>
<evidence type="ECO:0000256" key="4">
    <source>
        <dbReference type="RuleBase" id="RU365069"/>
    </source>
</evidence>
<evidence type="ECO:0000313" key="7">
    <source>
        <dbReference type="Proteomes" id="UP000271098"/>
    </source>
</evidence>
<comment type="function">
    <text evidence="4">Component of the exocyst complex involved in the docking of exocytic vesicles with fusion sites on the plasma membrane.</text>
</comment>
<evidence type="ECO:0000256" key="2">
    <source>
        <dbReference type="ARBA" id="ARBA00022448"/>
    </source>
</evidence>
<dbReference type="Proteomes" id="UP000271098">
    <property type="component" value="Unassembled WGS sequence"/>
</dbReference>
<dbReference type="PANTHER" id="PTHR13043">
    <property type="entry name" value="EXOCYST COMPLEX COMPONENT SEC5"/>
    <property type="match status" value="1"/>
</dbReference>
<dbReference type="AlphaFoldDB" id="A0A183EQ89"/>
<comment type="similarity">
    <text evidence="1 4">Belongs to the SEC5 family.</text>
</comment>
<evidence type="ECO:0000313" key="6">
    <source>
        <dbReference type="EMBL" id="VDN41030.1"/>
    </source>
</evidence>
<gene>
    <name evidence="6" type="ORF">GPUH_LOCUS23130</name>
</gene>
<dbReference type="GO" id="GO:0006887">
    <property type="term" value="P:exocytosis"/>
    <property type="evidence" value="ECO:0007669"/>
    <property type="project" value="UniProtKB-KW"/>
</dbReference>
<keyword evidence="2 4" id="KW-0813">Transport</keyword>
<dbReference type="InterPro" id="IPR039481">
    <property type="entry name" value="EXOC2/Sec5_N_dom"/>
</dbReference>
<dbReference type="PANTHER" id="PTHR13043:SF1">
    <property type="entry name" value="EXOCYST COMPLEX COMPONENT 2"/>
    <property type="match status" value="1"/>
</dbReference>
<dbReference type="Pfam" id="PF15469">
    <property type="entry name" value="Sec5"/>
    <property type="match status" value="1"/>
</dbReference>
<protein>
    <recommendedName>
        <fullName evidence="4">Exocyst complex component 2</fullName>
    </recommendedName>
</protein>
<evidence type="ECO:0000313" key="8">
    <source>
        <dbReference type="WBParaSite" id="GPUH_0002315901-mRNA-1"/>
    </source>
</evidence>
<proteinExistence type="inferred from homology"/>
<evidence type="ECO:0000259" key="5">
    <source>
        <dbReference type="Pfam" id="PF15469"/>
    </source>
</evidence>
<feature type="domain" description="Exocyst complex component EXOC2/Sec5 N-terminal" evidence="5">
    <location>
        <begin position="2"/>
        <end position="72"/>
    </location>
</feature>
<sequence length="131" mass="15486">MAELDQKMEVFKRNMKQRLIDMPTSFEDQSKLIKYLKVLEPNSDPAWDCITAYHCWLEDLLWQTQAKHLKLVLELNTHNLHDFVQEVVDLVTDKLQTFWKLSQIYSSSATNLTSLDRENDINVRTMMVVIL</sequence>
<evidence type="ECO:0000256" key="3">
    <source>
        <dbReference type="ARBA" id="ARBA00022483"/>
    </source>
</evidence>
<reference evidence="8" key="1">
    <citation type="submission" date="2016-06" db="UniProtKB">
        <authorList>
            <consortium name="WormBaseParasite"/>
        </authorList>
    </citation>
    <scope>IDENTIFICATION</scope>
</reference>
<dbReference type="GO" id="GO:0006893">
    <property type="term" value="P:Golgi to plasma membrane transport"/>
    <property type="evidence" value="ECO:0007669"/>
    <property type="project" value="UniProtKB-UniRule"/>
</dbReference>
<dbReference type="GO" id="GO:0015031">
    <property type="term" value="P:protein transport"/>
    <property type="evidence" value="ECO:0007669"/>
    <property type="project" value="UniProtKB-KW"/>
</dbReference>
<comment type="subunit">
    <text evidence="4">Component of the exocyst complex.</text>
</comment>
<evidence type="ECO:0000256" key="1">
    <source>
        <dbReference type="ARBA" id="ARBA00010578"/>
    </source>
</evidence>
<dbReference type="InterPro" id="IPR029175">
    <property type="entry name" value="EXOC2/Sec5"/>
</dbReference>
<keyword evidence="3 4" id="KW-0268">Exocytosis</keyword>